<dbReference type="InterPro" id="IPR013025">
    <property type="entry name" value="Ribosomal_uL23-like"/>
</dbReference>
<comment type="subunit">
    <text evidence="6">Component of the mitochondrial ribosome large subunit (39S) which comprises a 16S rRNA and about 50 distinct proteins.</text>
</comment>
<reference evidence="11" key="1">
    <citation type="submission" date="2024-02" db="UniProtKB">
        <authorList>
            <consortium name="WormBaseParasite"/>
        </authorList>
    </citation>
    <scope>IDENTIFICATION</scope>
</reference>
<dbReference type="PANTHER" id="PTHR12059">
    <property type="entry name" value="RIBOSOMAL PROTEIN L23-RELATED"/>
    <property type="match status" value="1"/>
</dbReference>
<dbReference type="GO" id="GO:0005762">
    <property type="term" value="C:mitochondrial large ribosomal subunit"/>
    <property type="evidence" value="ECO:0007669"/>
    <property type="project" value="TreeGrafter"/>
</dbReference>
<dbReference type="GO" id="GO:0032543">
    <property type="term" value="P:mitochondrial translation"/>
    <property type="evidence" value="ECO:0007669"/>
    <property type="project" value="TreeGrafter"/>
</dbReference>
<evidence type="ECO:0000256" key="6">
    <source>
        <dbReference type="ARBA" id="ARBA00038782"/>
    </source>
</evidence>
<comment type="similarity">
    <text evidence="2">Belongs to the universal ribosomal protein uL23 family.</text>
</comment>
<evidence type="ECO:0000313" key="10">
    <source>
        <dbReference type="Proteomes" id="UP000887575"/>
    </source>
</evidence>
<keyword evidence="4" id="KW-0496">Mitochondrion</keyword>
<evidence type="ECO:0000256" key="8">
    <source>
        <dbReference type="ARBA" id="ARBA00041375"/>
    </source>
</evidence>
<protein>
    <recommendedName>
        <fullName evidence="7">Large ribosomal subunit protein uL23m</fullName>
    </recommendedName>
    <alternativeName>
        <fullName evidence="8">39S ribosomal protein L23, mitochondrial</fullName>
    </alternativeName>
</protein>
<keyword evidence="3" id="KW-0689">Ribosomal protein</keyword>
<dbReference type="FunFam" id="3.30.70.330:FF:000284">
    <property type="entry name" value="39S ribosomal protein L23, mitochondrial"/>
    <property type="match status" value="1"/>
</dbReference>
<name>A0AAF3J2F4_9BILA</name>
<dbReference type="SUPFAM" id="SSF54189">
    <property type="entry name" value="Ribosomal proteins S24e, L23 and L15e"/>
    <property type="match status" value="1"/>
</dbReference>
<proteinExistence type="inferred from homology"/>
<evidence type="ECO:0000256" key="2">
    <source>
        <dbReference type="ARBA" id="ARBA00006700"/>
    </source>
</evidence>
<dbReference type="AlphaFoldDB" id="A0AAF3J2F4"/>
<evidence type="ECO:0000256" key="3">
    <source>
        <dbReference type="ARBA" id="ARBA00022980"/>
    </source>
</evidence>
<keyword evidence="10" id="KW-1185">Reference proteome</keyword>
<dbReference type="WBParaSite" id="MBELARI_LOCUS12004">
    <property type="protein sequence ID" value="MBELARI_LOCUS12004"/>
    <property type="gene ID" value="MBELARI_LOCUS12004"/>
</dbReference>
<sequence>MSAKAARLWQPGNPQRRVFLPDFWLALVETPTVGRHRIPKNCAKFEIDPRMSRHDVREYLTKIYSLPVRDVRIEMKMGDIEWQTKKDTRYKTAMWKEDDKKFAYVFMSKSVEFDFPDLFRNADELMGQVDKYKEQLADVEQNARYVNRDRSNVGKFFGL</sequence>
<organism evidence="10 11">
    <name type="scientific">Mesorhabditis belari</name>
    <dbReference type="NCBI Taxonomy" id="2138241"/>
    <lineage>
        <taxon>Eukaryota</taxon>
        <taxon>Metazoa</taxon>
        <taxon>Ecdysozoa</taxon>
        <taxon>Nematoda</taxon>
        <taxon>Chromadorea</taxon>
        <taxon>Rhabditida</taxon>
        <taxon>Rhabditina</taxon>
        <taxon>Rhabditomorpha</taxon>
        <taxon>Rhabditoidea</taxon>
        <taxon>Rhabditidae</taxon>
        <taxon>Mesorhabditinae</taxon>
        <taxon>Mesorhabditis</taxon>
    </lineage>
</organism>
<dbReference type="InterPro" id="IPR012677">
    <property type="entry name" value="Nucleotide-bd_a/b_plait_sf"/>
</dbReference>
<dbReference type="Gene3D" id="3.30.70.330">
    <property type="match status" value="1"/>
</dbReference>
<feature type="coiled-coil region" evidence="9">
    <location>
        <begin position="122"/>
        <end position="149"/>
    </location>
</feature>
<evidence type="ECO:0000256" key="1">
    <source>
        <dbReference type="ARBA" id="ARBA00004173"/>
    </source>
</evidence>
<dbReference type="PANTHER" id="PTHR12059:SF5">
    <property type="entry name" value="LARGE RIBOSOMAL SUBUNIT PROTEIN UL23M"/>
    <property type="match status" value="1"/>
</dbReference>
<keyword evidence="9" id="KW-0175">Coiled coil</keyword>
<accession>A0AAF3J2F4</accession>
<evidence type="ECO:0000256" key="5">
    <source>
        <dbReference type="ARBA" id="ARBA00023274"/>
    </source>
</evidence>
<keyword evidence="5" id="KW-0687">Ribonucleoprotein</keyword>
<dbReference type="Proteomes" id="UP000887575">
    <property type="component" value="Unassembled WGS sequence"/>
</dbReference>
<evidence type="ECO:0000256" key="7">
    <source>
        <dbReference type="ARBA" id="ARBA00039977"/>
    </source>
</evidence>
<dbReference type="InterPro" id="IPR012678">
    <property type="entry name" value="Ribosomal_uL23/eL15/eS24_sf"/>
</dbReference>
<dbReference type="GO" id="GO:0003735">
    <property type="term" value="F:structural constituent of ribosome"/>
    <property type="evidence" value="ECO:0007669"/>
    <property type="project" value="InterPro"/>
</dbReference>
<evidence type="ECO:0000313" key="11">
    <source>
        <dbReference type="WBParaSite" id="MBELARI_LOCUS12004"/>
    </source>
</evidence>
<evidence type="ECO:0000256" key="9">
    <source>
        <dbReference type="SAM" id="Coils"/>
    </source>
</evidence>
<evidence type="ECO:0000256" key="4">
    <source>
        <dbReference type="ARBA" id="ARBA00023128"/>
    </source>
</evidence>
<comment type="subcellular location">
    <subcellularLocation>
        <location evidence="1">Mitochondrion</location>
    </subcellularLocation>
</comment>